<dbReference type="AlphaFoldDB" id="A0A834ASJ9"/>
<organism evidence="1 2">
    <name type="scientific">Phyllostomus discolor</name>
    <name type="common">pale spear-nosed bat</name>
    <dbReference type="NCBI Taxonomy" id="89673"/>
    <lineage>
        <taxon>Eukaryota</taxon>
        <taxon>Metazoa</taxon>
        <taxon>Chordata</taxon>
        <taxon>Craniata</taxon>
        <taxon>Vertebrata</taxon>
        <taxon>Euteleostomi</taxon>
        <taxon>Mammalia</taxon>
        <taxon>Eutheria</taxon>
        <taxon>Laurasiatheria</taxon>
        <taxon>Chiroptera</taxon>
        <taxon>Yangochiroptera</taxon>
        <taxon>Phyllostomidae</taxon>
        <taxon>Phyllostominae</taxon>
        <taxon>Phyllostomus</taxon>
    </lineage>
</organism>
<protein>
    <submittedName>
        <fullName evidence="1">Uncharacterized protein</fullName>
    </submittedName>
</protein>
<dbReference type="EMBL" id="JABVXQ010000003">
    <property type="protein sequence ID" value="KAF6119922.1"/>
    <property type="molecule type" value="Genomic_DNA"/>
</dbReference>
<sequence>MFLSLSFLPSLSQGCQTHFHWGPQQPHGCLQRAECNFRLYKCNYPLTRGQGARHCRRVETRCRDGGPDSAFGPCVCHLCSKINQWIKRSTLQKLEKLVLLICCENTDFNKMFSANMFLANPFSQMHTQRIMKLMLE</sequence>
<accession>A0A834ASJ9</accession>
<dbReference type="Proteomes" id="UP000664940">
    <property type="component" value="Unassembled WGS sequence"/>
</dbReference>
<name>A0A834ASJ9_9CHIR</name>
<evidence type="ECO:0000313" key="1">
    <source>
        <dbReference type="EMBL" id="KAF6119922.1"/>
    </source>
</evidence>
<comment type="caution">
    <text evidence="1">The sequence shown here is derived from an EMBL/GenBank/DDBJ whole genome shotgun (WGS) entry which is preliminary data.</text>
</comment>
<proteinExistence type="predicted"/>
<evidence type="ECO:0000313" key="2">
    <source>
        <dbReference type="Proteomes" id="UP000664940"/>
    </source>
</evidence>
<reference evidence="1 2" key="1">
    <citation type="journal article" date="2020" name="Nature">
        <title>Six reference-quality genomes reveal evolution of bat adaptations.</title>
        <authorList>
            <person name="Jebb D."/>
            <person name="Huang Z."/>
            <person name="Pippel M."/>
            <person name="Hughes G.M."/>
            <person name="Lavrichenko K."/>
            <person name="Devanna P."/>
            <person name="Winkler S."/>
            <person name="Jermiin L.S."/>
            <person name="Skirmuntt E.C."/>
            <person name="Katzourakis A."/>
            <person name="Burkitt-Gray L."/>
            <person name="Ray D.A."/>
            <person name="Sullivan K.A.M."/>
            <person name="Roscito J.G."/>
            <person name="Kirilenko B.M."/>
            <person name="Davalos L.M."/>
            <person name="Corthals A.P."/>
            <person name="Power M.L."/>
            <person name="Jones G."/>
            <person name="Ransome R.D."/>
            <person name="Dechmann D.K.N."/>
            <person name="Locatelli A.G."/>
            <person name="Puechmaille S.J."/>
            <person name="Fedrigo O."/>
            <person name="Jarvis E.D."/>
            <person name="Hiller M."/>
            <person name="Vernes S.C."/>
            <person name="Myers E.W."/>
            <person name="Teeling E.C."/>
        </authorList>
    </citation>
    <scope>NUCLEOTIDE SEQUENCE [LARGE SCALE GENOMIC DNA]</scope>
    <source>
        <strain evidence="1">Bat1K_MPI-CBG_1</strain>
    </source>
</reference>
<gene>
    <name evidence="1" type="ORF">HJG60_010301</name>
</gene>